<dbReference type="GO" id="GO:0042834">
    <property type="term" value="F:peptidoglycan binding"/>
    <property type="evidence" value="ECO:0007669"/>
    <property type="project" value="InterPro"/>
</dbReference>
<feature type="domain" description="SPOR" evidence="2">
    <location>
        <begin position="55"/>
        <end position="124"/>
    </location>
</feature>
<organism evidence="3 4">
    <name type="scientific">Confluentibacter flavum</name>
    <dbReference type="NCBI Taxonomy" id="1909700"/>
    <lineage>
        <taxon>Bacteria</taxon>
        <taxon>Pseudomonadati</taxon>
        <taxon>Bacteroidota</taxon>
        <taxon>Flavobacteriia</taxon>
        <taxon>Flavobacteriales</taxon>
        <taxon>Flavobacteriaceae</taxon>
        <taxon>Confluentibacter</taxon>
    </lineage>
</organism>
<accession>A0A2N3HH93</accession>
<keyword evidence="3" id="KW-0648">Protein biosynthesis</keyword>
<dbReference type="RefSeq" id="WP_106660325.1">
    <property type="nucleotide sequence ID" value="NZ_PJEO01000050.1"/>
</dbReference>
<dbReference type="Pfam" id="PF05036">
    <property type="entry name" value="SPOR"/>
    <property type="match status" value="1"/>
</dbReference>
<evidence type="ECO:0000313" key="3">
    <source>
        <dbReference type="EMBL" id="PKQ44349.1"/>
    </source>
</evidence>
<dbReference type="Proteomes" id="UP000233435">
    <property type="component" value="Unassembled WGS sequence"/>
</dbReference>
<evidence type="ECO:0000259" key="2">
    <source>
        <dbReference type="Pfam" id="PF05036"/>
    </source>
</evidence>
<evidence type="ECO:0000256" key="1">
    <source>
        <dbReference type="SAM" id="SignalP"/>
    </source>
</evidence>
<dbReference type="AlphaFoldDB" id="A0A2N3HH93"/>
<dbReference type="InterPro" id="IPR007730">
    <property type="entry name" value="SPOR-like_dom"/>
</dbReference>
<keyword evidence="4" id="KW-1185">Reference proteome</keyword>
<gene>
    <name evidence="3" type="ORF">CSW08_13115</name>
</gene>
<dbReference type="Gene3D" id="3.30.70.1070">
    <property type="entry name" value="Sporulation related repeat"/>
    <property type="match status" value="1"/>
</dbReference>
<reference evidence="3 4" key="1">
    <citation type="submission" date="2017-12" db="EMBL/GenBank/DDBJ databases">
        <title>Confluentibacter flavum sp. nov., isolated from the saline lake.</title>
        <authorList>
            <person name="Yu L."/>
        </authorList>
    </citation>
    <scope>NUCLEOTIDE SEQUENCE [LARGE SCALE GENOMIC DNA]</scope>
    <source>
        <strain evidence="3 4">3B</strain>
    </source>
</reference>
<feature type="chain" id="PRO_5014755669" evidence="1">
    <location>
        <begin position="26"/>
        <end position="129"/>
    </location>
</feature>
<dbReference type="InterPro" id="IPR036680">
    <property type="entry name" value="SPOR-like_sf"/>
</dbReference>
<proteinExistence type="predicted"/>
<protein>
    <submittedName>
        <fullName evidence="3">Translation initiation factor IF-2</fullName>
    </submittedName>
</protein>
<name>A0A2N3HH93_9FLAO</name>
<dbReference type="GO" id="GO:0003743">
    <property type="term" value="F:translation initiation factor activity"/>
    <property type="evidence" value="ECO:0007669"/>
    <property type="project" value="UniProtKB-KW"/>
</dbReference>
<keyword evidence="1" id="KW-0732">Signal</keyword>
<feature type="signal peptide" evidence="1">
    <location>
        <begin position="1"/>
        <end position="25"/>
    </location>
</feature>
<sequence>MKTLNLKVPVFAIICFVYASNSCGAQQGSVSVNQDKKIATLLDLRKDMNKNDSDSDRYRIQIYSGNRAAAENFRTDFSSKFDKWDSTIEFETPNYKIWVGNFRTKIEADRALKEIKQKFSSAFIFKPKK</sequence>
<dbReference type="SUPFAM" id="SSF110997">
    <property type="entry name" value="Sporulation related repeat"/>
    <property type="match status" value="1"/>
</dbReference>
<dbReference type="EMBL" id="PJEO01000050">
    <property type="protein sequence ID" value="PKQ44349.1"/>
    <property type="molecule type" value="Genomic_DNA"/>
</dbReference>
<keyword evidence="3" id="KW-0396">Initiation factor</keyword>
<comment type="caution">
    <text evidence="3">The sequence shown here is derived from an EMBL/GenBank/DDBJ whole genome shotgun (WGS) entry which is preliminary data.</text>
</comment>
<dbReference type="OrthoDB" id="2473397at2"/>
<evidence type="ECO:0000313" key="4">
    <source>
        <dbReference type="Proteomes" id="UP000233435"/>
    </source>
</evidence>